<sequence>MKHLLLALVFAAGPALAETPVAQIVISGEIHDNPAHQQGHADLARAIGAKALVFEMLSQAQADLATPDLIGDRERLQTALGWNASGWPDFVAYYPIFAAAPDARIYGAAVPREAARAAFSDGIAATFGPDAAAFGLTEPLPDNEQVLREADQLAAHCNALPAEMLPIMVSIQRLRDASLARAALTALQDTGGPVLVVTGNGHARRDRGIPVYLAKAAPDVTIHVRGQGEFGRLPRGGFDATTLAAPVDRDDPCAAFDQG</sequence>
<comment type="caution">
    <text evidence="3">The sequence shown here is derived from an EMBL/GenBank/DDBJ whole genome shotgun (WGS) entry which is preliminary data.</text>
</comment>
<dbReference type="InterPro" id="IPR007314">
    <property type="entry name" value="Cofac_haem-bd_dom"/>
</dbReference>
<dbReference type="AlphaFoldDB" id="A0A037ZG02"/>
<dbReference type="EMBL" id="JFKE01000005">
    <property type="protein sequence ID" value="KAJ55073.1"/>
    <property type="molecule type" value="Genomic_DNA"/>
</dbReference>
<dbReference type="RefSeq" id="WP_035260263.1">
    <property type="nucleotide sequence ID" value="NZ_JFKE01000005.1"/>
</dbReference>
<name>A0A037ZG02_9RHOB</name>
<keyword evidence="1" id="KW-0732">Signal</keyword>
<keyword evidence="4" id="KW-1185">Reference proteome</keyword>
<reference evidence="3 4" key="1">
    <citation type="submission" date="2014-03" db="EMBL/GenBank/DDBJ databases">
        <title>Draft Genome Sequence of Actibacterium mucosum KCTC 23349, a Marine Alphaproteobacterium with Complex Ionic Requirements Isolated from Mediterranean Seawater at Malvarrosa Beach, Valencia, Spain.</title>
        <authorList>
            <person name="Arahal D.R."/>
            <person name="Shao Z."/>
            <person name="Lai Q."/>
            <person name="Pujalte M.J."/>
        </authorList>
    </citation>
    <scope>NUCLEOTIDE SEQUENCE [LARGE SCALE GENOMIC DNA]</scope>
    <source>
        <strain evidence="3 4">KCTC 23349</strain>
    </source>
</reference>
<evidence type="ECO:0000313" key="4">
    <source>
        <dbReference type="Proteomes" id="UP000026249"/>
    </source>
</evidence>
<feature type="domain" description="Haem-binding uptake Tiki superfamily ChaN" evidence="2">
    <location>
        <begin position="18"/>
        <end position="213"/>
    </location>
</feature>
<dbReference type="OrthoDB" id="9795827at2"/>
<gene>
    <name evidence="3" type="ORF">ACMU_15060</name>
</gene>
<evidence type="ECO:0000256" key="1">
    <source>
        <dbReference type="SAM" id="SignalP"/>
    </source>
</evidence>
<dbReference type="SUPFAM" id="SSF159501">
    <property type="entry name" value="EreA/ChaN-like"/>
    <property type="match status" value="1"/>
</dbReference>
<dbReference type="Proteomes" id="UP000026249">
    <property type="component" value="Unassembled WGS sequence"/>
</dbReference>
<evidence type="ECO:0000259" key="2">
    <source>
        <dbReference type="Pfam" id="PF04187"/>
    </source>
</evidence>
<dbReference type="STRING" id="1454373.ACMU_15060"/>
<organism evidence="3 4">
    <name type="scientific">Actibacterium mucosum KCTC 23349</name>
    <dbReference type="NCBI Taxonomy" id="1454373"/>
    <lineage>
        <taxon>Bacteria</taxon>
        <taxon>Pseudomonadati</taxon>
        <taxon>Pseudomonadota</taxon>
        <taxon>Alphaproteobacteria</taxon>
        <taxon>Rhodobacterales</taxon>
        <taxon>Roseobacteraceae</taxon>
        <taxon>Actibacterium</taxon>
    </lineage>
</organism>
<feature type="signal peptide" evidence="1">
    <location>
        <begin position="1"/>
        <end position="17"/>
    </location>
</feature>
<dbReference type="CDD" id="cd14727">
    <property type="entry name" value="ChanN-like"/>
    <property type="match status" value="1"/>
</dbReference>
<accession>A0A037ZG02</accession>
<proteinExistence type="predicted"/>
<evidence type="ECO:0000313" key="3">
    <source>
        <dbReference type="EMBL" id="KAJ55073.1"/>
    </source>
</evidence>
<dbReference type="Gene3D" id="3.40.50.11550">
    <property type="match status" value="2"/>
</dbReference>
<feature type="chain" id="PRO_5001559452" description="Haem-binding uptake Tiki superfamily ChaN domain-containing protein" evidence="1">
    <location>
        <begin position="18"/>
        <end position="259"/>
    </location>
</feature>
<protein>
    <recommendedName>
        <fullName evidence="2">Haem-binding uptake Tiki superfamily ChaN domain-containing protein</fullName>
    </recommendedName>
</protein>
<dbReference type="Pfam" id="PF04187">
    <property type="entry name" value="Cofac_haem_bdg"/>
    <property type="match status" value="1"/>
</dbReference>